<dbReference type="PANTHER" id="PTHR33171:SF17">
    <property type="entry name" value="LARA-LIKE N-TERMINAL DOMAIN-CONTAINING PROTEIN"/>
    <property type="match status" value="1"/>
</dbReference>
<name>A0AA35X2T6_GEOBA</name>
<proteinExistence type="predicted"/>
<dbReference type="Proteomes" id="UP001174909">
    <property type="component" value="Unassembled WGS sequence"/>
</dbReference>
<dbReference type="PANTHER" id="PTHR33171">
    <property type="entry name" value="LAR_N DOMAIN-CONTAINING PROTEIN"/>
    <property type="match status" value="1"/>
</dbReference>
<protein>
    <submittedName>
        <fullName evidence="3">Lactate racemase</fullName>
    </submittedName>
</protein>
<organism evidence="3 4">
    <name type="scientific">Geodia barretti</name>
    <name type="common">Barrett's horny sponge</name>
    <dbReference type="NCBI Taxonomy" id="519541"/>
    <lineage>
        <taxon>Eukaryota</taxon>
        <taxon>Metazoa</taxon>
        <taxon>Porifera</taxon>
        <taxon>Demospongiae</taxon>
        <taxon>Heteroscleromorpha</taxon>
        <taxon>Tetractinellida</taxon>
        <taxon>Astrophorina</taxon>
        <taxon>Geodiidae</taxon>
        <taxon>Geodia</taxon>
    </lineage>
</organism>
<dbReference type="InterPro" id="IPR048068">
    <property type="entry name" value="LarA-like"/>
</dbReference>
<sequence>MAGYSGGRKSICPGLASIETMKVLHGPHVLEHPKASVGNLEGNPLHIEATEIALMAGVDFNVNVTIDDQRRLTGIFAGDIVESHLAGVRFVEKQVKVTLPKPVDAVLVSSAGYPLDTTFYQAVKGILAAVEIVKPNGSIILVAECSQGIGSGPFTDLILKTKDLKQFIHDIHDPANFVIDQWQLEELAKAANKAEIYCYADGIPYDQLKDLFVQPIRTPAEGIECVLSKHGSDAQIAVLPDGPYVLAKVEN</sequence>
<dbReference type="InterPro" id="IPR018657">
    <property type="entry name" value="LarA-like_N"/>
</dbReference>
<dbReference type="InterPro" id="IPR043166">
    <property type="entry name" value="LarA-like_C"/>
</dbReference>
<comment type="caution">
    <text evidence="3">The sequence shown here is derived from an EMBL/GenBank/DDBJ whole genome shotgun (WGS) entry which is preliminary data.</text>
</comment>
<dbReference type="AlphaFoldDB" id="A0AA35X2T6"/>
<dbReference type="EMBL" id="CASHTH010003231">
    <property type="protein sequence ID" value="CAI8042024.1"/>
    <property type="molecule type" value="Genomic_DNA"/>
</dbReference>
<evidence type="ECO:0000259" key="2">
    <source>
        <dbReference type="Pfam" id="PF21113"/>
    </source>
</evidence>
<feature type="domain" description="Lactate racemase C-terminal" evidence="2">
    <location>
        <begin position="101"/>
        <end position="245"/>
    </location>
</feature>
<gene>
    <name evidence="3" type="ORF">GBAR_LOCUS23339</name>
</gene>
<dbReference type="GO" id="GO:0050043">
    <property type="term" value="F:lactate racemase activity"/>
    <property type="evidence" value="ECO:0007669"/>
    <property type="project" value="InterPro"/>
</dbReference>
<reference evidence="3" key="1">
    <citation type="submission" date="2023-03" db="EMBL/GenBank/DDBJ databases">
        <authorList>
            <person name="Steffen K."/>
            <person name="Cardenas P."/>
        </authorList>
    </citation>
    <scope>NUCLEOTIDE SEQUENCE</scope>
</reference>
<dbReference type="Gene3D" id="3.90.226.30">
    <property type="match status" value="1"/>
</dbReference>
<keyword evidence="4" id="KW-1185">Reference proteome</keyword>
<evidence type="ECO:0000313" key="4">
    <source>
        <dbReference type="Proteomes" id="UP001174909"/>
    </source>
</evidence>
<accession>A0AA35X2T6</accession>
<evidence type="ECO:0000259" key="1">
    <source>
        <dbReference type="Pfam" id="PF09861"/>
    </source>
</evidence>
<dbReference type="Pfam" id="PF09861">
    <property type="entry name" value="Lar_N"/>
    <property type="match status" value="1"/>
</dbReference>
<dbReference type="Pfam" id="PF21113">
    <property type="entry name" value="LarA_C"/>
    <property type="match status" value="1"/>
</dbReference>
<dbReference type="InterPro" id="IPR048520">
    <property type="entry name" value="LarA_C"/>
</dbReference>
<feature type="domain" description="LarA-like N-terminal" evidence="1">
    <location>
        <begin position="1"/>
        <end position="37"/>
    </location>
</feature>
<evidence type="ECO:0000313" key="3">
    <source>
        <dbReference type="EMBL" id="CAI8042024.1"/>
    </source>
</evidence>